<dbReference type="KEGG" id="muh:HYN43_015120"/>
<dbReference type="SUPFAM" id="SSF52949">
    <property type="entry name" value="Macro domain-like"/>
    <property type="match status" value="1"/>
</dbReference>
<reference evidence="3 4" key="1">
    <citation type="submission" date="2018-10" db="EMBL/GenBank/DDBJ databases">
        <title>Genome sequencing of Mucilaginibacter sp. HYN0043.</title>
        <authorList>
            <person name="Kim M."/>
            <person name="Yi H."/>
        </authorList>
    </citation>
    <scope>NUCLEOTIDE SEQUENCE [LARGE SCALE GENOMIC DNA]</scope>
    <source>
        <strain evidence="3 4">HYN0043</strain>
    </source>
</reference>
<sequence length="150" mass="16298">MITYTQGNLLADKAEALVNTVNCVGVMGKGIALAFREAFPLNYKLYRAACAAGEVQPGKLFIVSDFNLFYGQKRIINFPTKTDWRKPSQYEYVESGLKALVGHLNANPVATLALPALGCGNGGLNWERVKEMIESQLGDLPAAISVYEPA</sequence>
<dbReference type="EMBL" id="CP032869">
    <property type="protein sequence ID" value="AYL96549.1"/>
    <property type="molecule type" value="Genomic_DNA"/>
</dbReference>
<evidence type="ECO:0000259" key="2">
    <source>
        <dbReference type="PROSITE" id="PS51154"/>
    </source>
</evidence>
<dbReference type="Proteomes" id="UP000270046">
    <property type="component" value="Chromosome"/>
</dbReference>
<name>A0A494VQC9_9SPHI</name>
<dbReference type="Gene3D" id="3.40.220.10">
    <property type="entry name" value="Leucine Aminopeptidase, subunit E, domain 1"/>
    <property type="match status" value="1"/>
</dbReference>
<evidence type="ECO:0000313" key="4">
    <source>
        <dbReference type="Proteomes" id="UP000270046"/>
    </source>
</evidence>
<evidence type="ECO:0000256" key="1">
    <source>
        <dbReference type="ARBA" id="ARBA00035885"/>
    </source>
</evidence>
<dbReference type="InterPro" id="IPR043472">
    <property type="entry name" value="Macro_dom-like"/>
</dbReference>
<dbReference type="OrthoDB" id="9780211at2"/>
<keyword evidence="4" id="KW-1185">Reference proteome</keyword>
<dbReference type="InterPro" id="IPR050892">
    <property type="entry name" value="ADP-ribose_metab_enzymes"/>
</dbReference>
<dbReference type="PANTHER" id="PTHR12521:SF0">
    <property type="entry name" value="ADP-RIBOSE GLYCOHYDROLASE OARD1"/>
    <property type="match status" value="1"/>
</dbReference>
<comment type="catalytic activity">
    <reaction evidence="1">
        <text>an N-(ADP-alpha-D-ribosyl)-thymidine in DNA + H2O = a thymidine in DNA + ADP-D-ribose</text>
        <dbReference type="Rhea" id="RHEA:71655"/>
        <dbReference type="Rhea" id="RHEA-COMP:13556"/>
        <dbReference type="Rhea" id="RHEA-COMP:18051"/>
        <dbReference type="ChEBI" id="CHEBI:15377"/>
        <dbReference type="ChEBI" id="CHEBI:57967"/>
        <dbReference type="ChEBI" id="CHEBI:137386"/>
        <dbReference type="ChEBI" id="CHEBI:191199"/>
    </reaction>
    <physiologicalReaction direction="left-to-right" evidence="1">
        <dbReference type="Rhea" id="RHEA:71656"/>
    </physiologicalReaction>
</comment>
<dbReference type="SMART" id="SM00506">
    <property type="entry name" value="A1pp"/>
    <property type="match status" value="1"/>
</dbReference>
<organism evidence="3 4">
    <name type="scientific">Mucilaginibacter celer</name>
    <dbReference type="NCBI Taxonomy" id="2305508"/>
    <lineage>
        <taxon>Bacteria</taxon>
        <taxon>Pseudomonadati</taxon>
        <taxon>Bacteroidota</taxon>
        <taxon>Sphingobacteriia</taxon>
        <taxon>Sphingobacteriales</taxon>
        <taxon>Sphingobacteriaceae</taxon>
        <taxon>Mucilaginibacter</taxon>
    </lineage>
</organism>
<evidence type="ECO:0000313" key="3">
    <source>
        <dbReference type="EMBL" id="AYL96549.1"/>
    </source>
</evidence>
<accession>A0A494VQC9</accession>
<proteinExistence type="predicted"/>
<dbReference type="PROSITE" id="PS51154">
    <property type="entry name" value="MACRO"/>
    <property type="match status" value="1"/>
</dbReference>
<dbReference type="GO" id="GO:0140291">
    <property type="term" value="P:peptidyl-glutamate ADP-deribosylation"/>
    <property type="evidence" value="ECO:0007669"/>
    <property type="project" value="TreeGrafter"/>
</dbReference>
<gene>
    <name evidence="3" type="ORF">HYN43_015120</name>
</gene>
<feature type="domain" description="Macro" evidence="2">
    <location>
        <begin position="1"/>
        <end position="150"/>
    </location>
</feature>
<dbReference type="Pfam" id="PF01661">
    <property type="entry name" value="Macro"/>
    <property type="match status" value="1"/>
</dbReference>
<dbReference type="CDD" id="cd02901">
    <property type="entry name" value="Macro_Poa1p-like"/>
    <property type="match status" value="1"/>
</dbReference>
<dbReference type="AlphaFoldDB" id="A0A494VQC9"/>
<dbReference type="InterPro" id="IPR002589">
    <property type="entry name" value="Macro_dom"/>
</dbReference>
<dbReference type="PANTHER" id="PTHR12521">
    <property type="entry name" value="PROTEIN C6ORF130"/>
    <property type="match status" value="1"/>
</dbReference>
<dbReference type="RefSeq" id="WP_119410146.1">
    <property type="nucleotide sequence ID" value="NZ_CP032869.1"/>
</dbReference>
<protein>
    <recommendedName>
        <fullName evidence="2">Macro domain-containing protein</fullName>
    </recommendedName>
</protein>